<dbReference type="Proteomes" id="UP000186058">
    <property type="component" value="Unassembled WGS sequence"/>
</dbReference>
<evidence type="ECO:0000256" key="1">
    <source>
        <dbReference type="SAM" id="Phobius"/>
    </source>
</evidence>
<protein>
    <recommendedName>
        <fullName evidence="4">Transposase</fullName>
    </recommendedName>
</protein>
<keyword evidence="1" id="KW-1133">Transmembrane helix</keyword>
<sequence>MEANNKGSATFYQYKLIKKINTSAAWLRVYMALPIICVVFETIFLSWWSILFMIIAAPVVLWIQYVISRSVLLISGHPIAKRWKMSLRLPWPGYMPDQYINYGIFRKVQLHNFWIGLSITALFIVWAPLAFTVSLAVFHLWVLLPRLYILFRLHREQKDGMLKFTPADASYYSQ</sequence>
<evidence type="ECO:0008006" key="4">
    <source>
        <dbReference type="Google" id="ProtNLM"/>
    </source>
</evidence>
<proteinExistence type="predicted"/>
<keyword evidence="1" id="KW-0472">Membrane</keyword>
<reference evidence="2 3" key="1">
    <citation type="submission" date="2016-03" db="EMBL/GenBank/DDBJ databases">
        <authorList>
            <person name="Sant'Anna F.H."/>
            <person name="Ambrosini A."/>
            <person name="Souza R."/>
            <person name="Bach E."/>
            <person name="Fernandes G."/>
            <person name="Balsanelli E."/>
            <person name="Baura V.A."/>
            <person name="Souza E.M."/>
            <person name="Passaglia L."/>
        </authorList>
    </citation>
    <scope>NUCLEOTIDE SEQUENCE [LARGE SCALE GENOMIC DNA]</scope>
    <source>
        <strain evidence="2 3">P26E</strain>
    </source>
</reference>
<feature type="transmembrane region" description="Helical" evidence="1">
    <location>
        <begin position="25"/>
        <end position="44"/>
    </location>
</feature>
<comment type="caution">
    <text evidence="2">The sequence shown here is derived from an EMBL/GenBank/DDBJ whole genome shotgun (WGS) entry which is preliminary data.</text>
</comment>
<evidence type="ECO:0000313" key="2">
    <source>
        <dbReference type="EMBL" id="OKP84093.1"/>
    </source>
</evidence>
<keyword evidence="1" id="KW-0812">Transmembrane</keyword>
<dbReference type="RefSeq" id="WP_074086901.1">
    <property type="nucleotide sequence ID" value="NZ_LVWI01000054.1"/>
</dbReference>
<organism evidence="2 3">
    <name type="scientific">Paenibacillus helianthi</name>
    <dbReference type="NCBI Taxonomy" id="1349432"/>
    <lineage>
        <taxon>Bacteria</taxon>
        <taxon>Bacillati</taxon>
        <taxon>Bacillota</taxon>
        <taxon>Bacilli</taxon>
        <taxon>Bacillales</taxon>
        <taxon>Paenibacillaceae</taxon>
        <taxon>Paenibacillus</taxon>
    </lineage>
</organism>
<name>A0ABX3EJA2_9BACL</name>
<evidence type="ECO:0000313" key="3">
    <source>
        <dbReference type="Proteomes" id="UP000186058"/>
    </source>
</evidence>
<feature type="transmembrane region" description="Helical" evidence="1">
    <location>
        <begin position="50"/>
        <end position="75"/>
    </location>
</feature>
<accession>A0ABX3EJA2</accession>
<gene>
    <name evidence="2" type="ORF">A3844_19975</name>
</gene>
<dbReference type="EMBL" id="LVWI01000054">
    <property type="protein sequence ID" value="OKP84093.1"/>
    <property type="molecule type" value="Genomic_DNA"/>
</dbReference>
<keyword evidence="3" id="KW-1185">Reference proteome</keyword>